<dbReference type="NCBIfam" id="TIGR00254">
    <property type="entry name" value="GGDEF"/>
    <property type="match status" value="1"/>
</dbReference>
<organism evidence="3 4">
    <name type="scientific">Planomicrobium stackebrandtii</name>
    <dbReference type="NCBI Taxonomy" id="253160"/>
    <lineage>
        <taxon>Bacteria</taxon>
        <taxon>Bacillati</taxon>
        <taxon>Bacillota</taxon>
        <taxon>Bacilli</taxon>
        <taxon>Bacillales</taxon>
        <taxon>Caryophanaceae</taxon>
        <taxon>Planomicrobium</taxon>
    </lineage>
</organism>
<feature type="domain" description="GGDEF" evidence="2">
    <location>
        <begin position="273"/>
        <end position="406"/>
    </location>
</feature>
<dbReference type="InterPro" id="IPR000160">
    <property type="entry name" value="GGDEF_dom"/>
</dbReference>
<dbReference type="RefSeq" id="WP_308785834.1">
    <property type="nucleotide sequence ID" value="NZ_JAUSWB010000001.1"/>
</dbReference>
<dbReference type="CDD" id="cd01948">
    <property type="entry name" value="EAL"/>
    <property type="match status" value="1"/>
</dbReference>
<reference evidence="3 4" key="1">
    <citation type="submission" date="2023-07" db="EMBL/GenBank/DDBJ databases">
        <title>Genomic Encyclopedia of Type Strains, Phase IV (KMG-IV): sequencing the most valuable type-strain genomes for metagenomic binning, comparative biology and taxonomic classification.</title>
        <authorList>
            <person name="Goeker M."/>
        </authorList>
    </citation>
    <scope>NUCLEOTIDE SEQUENCE [LARGE SCALE GENOMIC DNA]</scope>
    <source>
        <strain evidence="3 4">DSM 16419</strain>
    </source>
</reference>
<dbReference type="InterPro" id="IPR043128">
    <property type="entry name" value="Rev_trsase/Diguanyl_cyclase"/>
</dbReference>
<evidence type="ECO:0000259" key="1">
    <source>
        <dbReference type="PROSITE" id="PS50883"/>
    </source>
</evidence>
<gene>
    <name evidence="3" type="ORF">QOZ98_000369</name>
</gene>
<dbReference type="PROSITE" id="PS50883">
    <property type="entry name" value="EAL"/>
    <property type="match status" value="1"/>
</dbReference>
<comment type="caution">
    <text evidence="3">The sequence shown here is derived from an EMBL/GenBank/DDBJ whole genome shotgun (WGS) entry which is preliminary data.</text>
</comment>
<sequence length="685" mass="78953">MNYKELDHPGLMDSRDEFLIAIDSNGVMLHVNEAWINFCMTQNEKHLSWLPGGNLFDHLNKRGKDDEIELLQQVLNNQVKEQKIMYPFKMKDGKIQWLQGKVRKLLTSSNLPNSALLSFKLVSLESSQLITAELVLESMTEGFILLDSNMQIVYLNKIAEKYLRNSRENVMLGKQKNWFSDTANASFYSNCKKASTNQMVQEFIDYFEPLDTWFQIKVCPLTNGSLSVYFHDVSDQKIKEVQIAESTYYDYVTGLPNRRSLMLTAGSLISRKKKFSVFHISIDKSNYIHAFDHYNTSEALMKIYADKLKGFSSETCHVGRMEGNEFIVLREPVQKESLTDVAKQMDEVFCQPISLTSSQKMNVSISIGITCFPYDASTMNDLFSCAEIAMHETKISPGSFYSFYRPWMKVSYNRKLIIERDLSRNFKELGYYYTLQPQIDGSSGQVVGAEVLSRWLHPEIGEISPVEFIQIAEASGQINALTLHLLDEVFIQIKDWQKKFDWKQRIAINMTSSLLSDPVFFDNFFELMERRKINPNLLEIEITEQVELIYSPQTLETLLLCKSKGISISVDDFGTGFSMISYLTNFPINKIKIDRSFVKKIGQDRKSEAVLKSLIYLAKSIECDLIAEGVERIEEVEFLRENGCDVFQGYLYDKPMKPTDFESKYLQFDSKNSVNTKRLKSLPYS</sequence>
<dbReference type="Pfam" id="PF13426">
    <property type="entry name" value="PAS_9"/>
    <property type="match status" value="1"/>
</dbReference>
<dbReference type="SMART" id="SM00052">
    <property type="entry name" value="EAL"/>
    <property type="match status" value="1"/>
</dbReference>
<keyword evidence="4" id="KW-1185">Reference proteome</keyword>
<dbReference type="PANTHER" id="PTHR33121:SF70">
    <property type="entry name" value="SIGNALING PROTEIN YKOW"/>
    <property type="match status" value="1"/>
</dbReference>
<evidence type="ECO:0000313" key="4">
    <source>
        <dbReference type="Proteomes" id="UP001241988"/>
    </source>
</evidence>
<dbReference type="SUPFAM" id="SSF141868">
    <property type="entry name" value="EAL domain-like"/>
    <property type="match status" value="1"/>
</dbReference>
<dbReference type="CDD" id="cd01949">
    <property type="entry name" value="GGDEF"/>
    <property type="match status" value="1"/>
</dbReference>
<dbReference type="InterPro" id="IPR050706">
    <property type="entry name" value="Cyclic-di-GMP_PDE-like"/>
</dbReference>
<evidence type="ECO:0000259" key="2">
    <source>
        <dbReference type="PROSITE" id="PS50887"/>
    </source>
</evidence>
<dbReference type="InterPro" id="IPR029787">
    <property type="entry name" value="Nucleotide_cyclase"/>
</dbReference>
<dbReference type="SUPFAM" id="SSF55073">
    <property type="entry name" value="Nucleotide cyclase"/>
    <property type="match status" value="1"/>
</dbReference>
<dbReference type="SMART" id="SM00267">
    <property type="entry name" value="GGDEF"/>
    <property type="match status" value="1"/>
</dbReference>
<dbReference type="Pfam" id="PF00563">
    <property type="entry name" value="EAL"/>
    <property type="match status" value="1"/>
</dbReference>
<proteinExistence type="predicted"/>
<dbReference type="Gene3D" id="3.30.450.20">
    <property type="entry name" value="PAS domain"/>
    <property type="match status" value="1"/>
</dbReference>
<dbReference type="InterPro" id="IPR035919">
    <property type="entry name" value="EAL_sf"/>
</dbReference>
<dbReference type="InterPro" id="IPR000014">
    <property type="entry name" value="PAS"/>
</dbReference>
<dbReference type="Pfam" id="PF00990">
    <property type="entry name" value="GGDEF"/>
    <property type="match status" value="1"/>
</dbReference>
<name>A0ABU0GQB2_9BACL</name>
<evidence type="ECO:0000313" key="3">
    <source>
        <dbReference type="EMBL" id="MDQ0427544.1"/>
    </source>
</evidence>
<feature type="domain" description="EAL" evidence="1">
    <location>
        <begin position="415"/>
        <end position="669"/>
    </location>
</feature>
<protein>
    <submittedName>
        <fullName evidence="3">Diguanylate cyclase (GGDEF)-like protein</fullName>
    </submittedName>
</protein>
<accession>A0ABU0GQB2</accession>
<dbReference type="Gene3D" id="3.20.20.450">
    <property type="entry name" value="EAL domain"/>
    <property type="match status" value="1"/>
</dbReference>
<dbReference type="Gene3D" id="3.30.70.270">
    <property type="match status" value="1"/>
</dbReference>
<dbReference type="Proteomes" id="UP001241988">
    <property type="component" value="Unassembled WGS sequence"/>
</dbReference>
<dbReference type="PANTHER" id="PTHR33121">
    <property type="entry name" value="CYCLIC DI-GMP PHOSPHODIESTERASE PDEF"/>
    <property type="match status" value="1"/>
</dbReference>
<dbReference type="PROSITE" id="PS50887">
    <property type="entry name" value="GGDEF"/>
    <property type="match status" value="1"/>
</dbReference>
<dbReference type="EMBL" id="JAUSWB010000001">
    <property type="protein sequence ID" value="MDQ0427544.1"/>
    <property type="molecule type" value="Genomic_DNA"/>
</dbReference>
<dbReference type="InterPro" id="IPR001633">
    <property type="entry name" value="EAL_dom"/>
</dbReference>